<evidence type="ECO:0000313" key="3">
    <source>
        <dbReference type="Proteomes" id="UP000663873"/>
    </source>
</evidence>
<feature type="non-terminal residue" evidence="2">
    <location>
        <position position="1"/>
    </location>
</feature>
<feature type="region of interest" description="Disordered" evidence="1">
    <location>
        <begin position="54"/>
        <end position="80"/>
    </location>
</feature>
<accession>A0A821WQA1</accession>
<comment type="caution">
    <text evidence="2">The sequence shown here is derived from an EMBL/GenBank/DDBJ whole genome shotgun (WGS) entry which is preliminary data.</text>
</comment>
<gene>
    <name evidence="2" type="ORF">UJA718_LOCUS46671</name>
</gene>
<protein>
    <submittedName>
        <fullName evidence="2">Uncharacterized protein</fullName>
    </submittedName>
</protein>
<reference evidence="2" key="1">
    <citation type="submission" date="2021-02" db="EMBL/GenBank/DDBJ databases">
        <authorList>
            <person name="Nowell W R."/>
        </authorList>
    </citation>
    <scope>NUCLEOTIDE SEQUENCE</scope>
</reference>
<feature type="non-terminal residue" evidence="2">
    <location>
        <position position="80"/>
    </location>
</feature>
<dbReference type="AlphaFoldDB" id="A0A821WQA1"/>
<dbReference type="EMBL" id="CAJOBP010084701">
    <property type="protein sequence ID" value="CAF4926480.1"/>
    <property type="molecule type" value="Genomic_DNA"/>
</dbReference>
<proteinExistence type="predicted"/>
<evidence type="ECO:0000256" key="1">
    <source>
        <dbReference type="SAM" id="MobiDB-lite"/>
    </source>
</evidence>
<evidence type="ECO:0000313" key="2">
    <source>
        <dbReference type="EMBL" id="CAF4926480.1"/>
    </source>
</evidence>
<name>A0A821WQA1_9BILA</name>
<organism evidence="2 3">
    <name type="scientific">Rotaria socialis</name>
    <dbReference type="NCBI Taxonomy" id="392032"/>
    <lineage>
        <taxon>Eukaryota</taxon>
        <taxon>Metazoa</taxon>
        <taxon>Spiralia</taxon>
        <taxon>Gnathifera</taxon>
        <taxon>Rotifera</taxon>
        <taxon>Eurotatoria</taxon>
        <taxon>Bdelloidea</taxon>
        <taxon>Philodinida</taxon>
        <taxon>Philodinidae</taxon>
        <taxon>Rotaria</taxon>
    </lineage>
</organism>
<dbReference type="Proteomes" id="UP000663873">
    <property type="component" value="Unassembled WGS sequence"/>
</dbReference>
<keyword evidence="3" id="KW-1185">Reference proteome</keyword>
<sequence length="80" mass="7887">AVDKTSSLTSSTDVDKAVSDSVGADTSFFGDAAGGATLVADSFVNTEVDSSLLDLSTESDPPDAAIDSSAGLSLLDDSPS</sequence>